<keyword evidence="2" id="KW-1185">Reference proteome</keyword>
<reference evidence="1 2" key="1">
    <citation type="journal article" date="2018" name="Front. Plant Sci.">
        <title>Red Clover (Trifolium pratense) and Zigzag Clover (T. medium) - A Picture of Genomic Similarities and Differences.</title>
        <authorList>
            <person name="Dluhosova J."/>
            <person name="Istvanek J."/>
            <person name="Nedelnik J."/>
            <person name="Repkova J."/>
        </authorList>
    </citation>
    <scope>NUCLEOTIDE SEQUENCE [LARGE SCALE GENOMIC DNA]</scope>
    <source>
        <strain evidence="2">cv. 10/8</strain>
        <tissue evidence="1">Leaf</tissue>
    </source>
</reference>
<accession>A0A392RHS4</accession>
<feature type="non-terminal residue" evidence="1">
    <location>
        <position position="1"/>
    </location>
</feature>
<sequence length="65" mass="7525">CKIFMRAEGILRDEEGGTNRKSCRSSNGCWKQVEGSSRMEKAAWWLMTIDLKAKWRIVGYALKSR</sequence>
<organism evidence="1 2">
    <name type="scientific">Trifolium medium</name>
    <dbReference type="NCBI Taxonomy" id="97028"/>
    <lineage>
        <taxon>Eukaryota</taxon>
        <taxon>Viridiplantae</taxon>
        <taxon>Streptophyta</taxon>
        <taxon>Embryophyta</taxon>
        <taxon>Tracheophyta</taxon>
        <taxon>Spermatophyta</taxon>
        <taxon>Magnoliopsida</taxon>
        <taxon>eudicotyledons</taxon>
        <taxon>Gunneridae</taxon>
        <taxon>Pentapetalae</taxon>
        <taxon>rosids</taxon>
        <taxon>fabids</taxon>
        <taxon>Fabales</taxon>
        <taxon>Fabaceae</taxon>
        <taxon>Papilionoideae</taxon>
        <taxon>50 kb inversion clade</taxon>
        <taxon>NPAAA clade</taxon>
        <taxon>Hologalegina</taxon>
        <taxon>IRL clade</taxon>
        <taxon>Trifolieae</taxon>
        <taxon>Trifolium</taxon>
    </lineage>
</organism>
<dbReference type="EMBL" id="LXQA010230961">
    <property type="protein sequence ID" value="MCI36153.1"/>
    <property type="molecule type" value="Genomic_DNA"/>
</dbReference>
<dbReference type="AlphaFoldDB" id="A0A392RHS4"/>
<name>A0A392RHS4_9FABA</name>
<dbReference type="Proteomes" id="UP000265520">
    <property type="component" value="Unassembled WGS sequence"/>
</dbReference>
<protein>
    <submittedName>
        <fullName evidence="1">Uncharacterized protein</fullName>
    </submittedName>
</protein>
<comment type="caution">
    <text evidence="1">The sequence shown here is derived from an EMBL/GenBank/DDBJ whole genome shotgun (WGS) entry which is preliminary data.</text>
</comment>
<evidence type="ECO:0000313" key="2">
    <source>
        <dbReference type="Proteomes" id="UP000265520"/>
    </source>
</evidence>
<proteinExistence type="predicted"/>
<evidence type="ECO:0000313" key="1">
    <source>
        <dbReference type="EMBL" id="MCI36153.1"/>
    </source>
</evidence>